<organism evidence="4 5">
    <name type="scientific">Formivibrio citricus</name>
    <dbReference type="NCBI Taxonomy" id="83765"/>
    <lineage>
        <taxon>Bacteria</taxon>
        <taxon>Pseudomonadati</taxon>
        <taxon>Pseudomonadota</taxon>
        <taxon>Betaproteobacteria</taxon>
        <taxon>Neisseriales</taxon>
        <taxon>Chitinibacteraceae</taxon>
        <taxon>Formivibrio</taxon>
    </lineage>
</organism>
<evidence type="ECO:0000256" key="1">
    <source>
        <dbReference type="PROSITE-ProRule" id="PRU00169"/>
    </source>
</evidence>
<dbReference type="SUPFAM" id="SSF52172">
    <property type="entry name" value="CheY-like"/>
    <property type="match status" value="1"/>
</dbReference>
<dbReference type="InterPro" id="IPR052048">
    <property type="entry name" value="ST_Response_Regulator"/>
</dbReference>
<dbReference type="InterPro" id="IPR001789">
    <property type="entry name" value="Sig_transdc_resp-reg_receiver"/>
</dbReference>
<dbReference type="Gene3D" id="3.40.50.2300">
    <property type="match status" value="1"/>
</dbReference>
<dbReference type="Gene3D" id="1.25.40.10">
    <property type="entry name" value="Tetratricopeptide repeat domain"/>
    <property type="match status" value="1"/>
</dbReference>
<dbReference type="InterPro" id="IPR011006">
    <property type="entry name" value="CheY-like_superfamily"/>
</dbReference>
<evidence type="ECO:0000259" key="3">
    <source>
        <dbReference type="PROSITE" id="PS50110"/>
    </source>
</evidence>
<dbReference type="RefSeq" id="WP_091192861.1">
    <property type="nucleotide sequence ID" value="NZ_FOVE01000007.1"/>
</dbReference>
<dbReference type="SMART" id="SM00448">
    <property type="entry name" value="REC"/>
    <property type="match status" value="1"/>
</dbReference>
<dbReference type="SUPFAM" id="SSF48452">
    <property type="entry name" value="TPR-like"/>
    <property type="match status" value="1"/>
</dbReference>
<keyword evidence="5" id="KW-1185">Reference proteome</keyword>
<dbReference type="InterPro" id="IPR019734">
    <property type="entry name" value="TPR_rpt"/>
</dbReference>
<evidence type="ECO:0000313" key="4">
    <source>
        <dbReference type="EMBL" id="SFN33987.1"/>
    </source>
</evidence>
<keyword evidence="2" id="KW-0802">TPR repeat</keyword>
<dbReference type="STRING" id="83765.SAMN05660284_01253"/>
<dbReference type="Proteomes" id="UP000242869">
    <property type="component" value="Unassembled WGS sequence"/>
</dbReference>
<dbReference type="Pfam" id="PF00072">
    <property type="entry name" value="Response_reg"/>
    <property type="match status" value="1"/>
</dbReference>
<feature type="repeat" description="TPR" evidence="2">
    <location>
        <begin position="232"/>
        <end position="265"/>
    </location>
</feature>
<feature type="domain" description="Response regulatory" evidence="3">
    <location>
        <begin position="9"/>
        <end position="128"/>
    </location>
</feature>
<dbReference type="SMART" id="SM00028">
    <property type="entry name" value="TPR"/>
    <property type="match status" value="4"/>
</dbReference>
<dbReference type="PANTHER" id="PTHR43228">
    <property type="entry name" value="TWO-COMPONENT RESPONSE REGULATOR"/>
    <property type="match status" value="1"/>
</dbReference>
<evidence type="ECO:0000256" key="2">
    <source>
        <dbReference type="PROSITE-ProRule" id="PRU00339"/>
    </source>
</evidence>
<dbReference type="PROSITE" id="PS50110">
    <property type="entry name" value="RESPONSE_REGULATORY"/>
    <property type="match status" value="1"/>
</dbReference>
<feature type="modified residue" description="4-aspartylphosphate" evidence="1">
    <location>
        <position position="59"/>
    </location>
</feature>
<proteinExistence type="predicted"/>
<dbReference type="AlphaFoldDB" id="A0A1I4Y7J5"/>
<dbReference type="PROSITE" id="PS50005">
    <property type="entry name" value="TPR"/>
    <property type="match status" value="1"/>
</dbReference>
<dbReference type="InterPro" id="IPR011990">
    <property type="entry name" value="TPR-like_helical_dom_sf"/>
</dbReference>
<dbReference type="EMBL" id="FOVE01000007">
    <property type="protein sequence ID" value="SFN33987.1"/>
    <property type="molecule type" value="Genomic_DNA"/>
</dbReference>
<reference evidence="5" key="1">
    <citation type="submission" date="2016-10" db="EMBL/GenBank/DDBJ databases">
        <authorList>
            <person name="Varghese N."/>
            <person name="Submissions S."/>
        </authorList>
    </citation>
    <scope>NUCLEOTIDE SEQUENCE [LARGE SCALE GENOMIC DNA]</scope>
    <source>
        <strain evidence="5">DSM 6150</strain>
    </source>
</reference>
<protein>
    <submittedName>
        <fullName evidence="4">Pentatricopeptide repeat domain-containing protein (PPR motif)</fullName>
    </submittedName>
</protein>
<dbReference type="Pfam" id="PF13432">
    <property type="entry name" value="TPR_16"/>
    <property type="match status" value="1"/>
</dbReference>
<dbReference type="OrthoDB" id="7298659at2"/>
<gene>
    <name evidence="4" type="ORF">SAMN05660284_01253</name>
</gene>
<accession>A0A1I4Y7J5</accession>
<dbReference type="GO" id="GO:0000160">
    <property type="term" value="P:phosphorelay signal transduction system"/>
    <property type="evidence" value="ECO:0007669"/>
    <property type="project" value="InterPro"/>
</dbReference>
<sequence>MAADLSQARVLVADDAPTVRQSVRLTLAQAGITRVDVANSIGETRRRVRDGGYDVVLCDYHFGEGMNGQELLEELRRSGELSLSTIWFMITAEAAYEKVVSVAEVGPDDYLIKPFTSAMLADRLYVAWQRKSFLRPVLDKINAGDIDGAIDAGMSALPNAGSYRFDLLRLLSNLLLQAGRLDEAKTMFEEILGNKIVPWAKLGLAKVLARQGNQSQAESMLQSAIVSHAQYVDAYEELAALYMEAGRVDEAMGVLDKCLTISPNNVARLQKAGNLANMMGDAGKARQLLERAVVCGGNSSALSPETLLQLALAARRDNAMGDADKYLRMAQEQAKRNDSLINRAVGKMASAIYQGKTEPLAEIEPWFTHPEFTQEAAVGFIMTADMVCPPSLLQEEANPANPPYKWLGMIARRFITTKHISGMLETATGQRHAWKDFIQQQGQEVTEINKQGVQLMLKNREAEAVALLLPQAEKTHNNRLMLSASHASLKYMKIGKIESSEQRHLIESVSEFIVLLRGMVDESVLLNLRKELDGFIKKKK</sequence>
<evidence type="ECO:0000313" key="5">
    <source>
        <dbReference type="Proteomes" id="UP000242869"/>
    </source>
</evidence>
<keyword evidence="1" id="KW-0597">Phosphoprotein</keyword>
<dbReference type="PANTHER" id="PTHR43228:SF1">
    <property type="entry name" value="TWO-COMPONENT RESPONSE REGULATOR ARR22"/>
    <property type="match status" value="1"/>
</dbReference>
<dbReference type="PROSITE" id="PS50293">
    <property type="entry name" value="TPR_REGION"/>
    <property type="match status" value="1"/>
</dbReference>
<name>A0A1I4Y7J5_9NEIS</name>